<proteinExistence type="predicted"/>
<protein>
    <submittedName>
        <fullName evidence="1">Uncharacterized protein</fullName>
    </submittedName>
</protein>
<evidence type="ECO:0000313" key="1">
    <source>
        <dbReference type="EMBL" id="MFC7385302.1"/>
    </source>
</evidence>
<sequence>MTWIDSFMPADGRQCSPGFLKVSIRCRKIATASPLRMTRSNCSRAAHGGFPWMRRDESFGYPPKYTEAQAAEPVTSAALLGADQVRRAEISIRDL</sequence>
<gene>
    <name evidence="1" type="ORF">ACFQSB_24050</name>
</gene>
<dbReference type="Proteomes" id="UP001596496">
    <property type="component" value="Unassembled WGS sequence"/>
</dbReference>
<dbReference type="RefSeq" id="WP_380829251.1">
    <property type="nucleotide sequence ID" value="NZ_JBHTCG010000017.1"/>
</dbReference>
<reference evidence="2" key="1">
    <citation type="journal article" date="2019" name="Int. J. Syst. Evol. Microbiol.">
        <title>The Global Catalogue of Microorganisms (GCM) 10K type strain sequencing project: providing services to taxonomists for standard genome sequencing and annotation.</title>
        <authorList>
            <consortium name="The Broad Institute Genomics Platform"/>
            <consortium name="The Broad Institute Genome Sequencing Center for Infectious Disease"/>
            <person name="Wu L."/>
            <person name="Ma J."/>
        </authorList>
    </citation>
    <scope>NUCLEOTIDE SEQUENCE [LARGE SCALE GENOMIC DNA]</scope>
    <source>
        <strain evidence="2">CECT 7649</strain>
    </source>
</reference>
<dbReference type="EMBL" id="JBHTCG010000017">
    <property type="protein sequence ID" value="MFC7385302.1"/>
    <property type="molecule type" value="Genomic_DNA"/>
</dbReference>
<organism evidence="1 2">
    <name type="scientific">Sphaerisporangium rhizosphaerae</name>
    <dbReference type="NCBI Taxonomy" id="2269375"/>
    <lineage>
        <taxon>Bacteria</taxon>
        <taxon>Bacillati</taxon>
        <taxon>Actinomycetota</taxon>
        <taxon>Actinomycetes</taxon>
        <taxon>Streptosporangiales</taxon>
        <taxon>Streptosporangiaceae</taxon>
        <taxon>Sphaerisporangium</taxon>
    </lineage>
</organism>
<comment type="caution">
    <text evidence="1">The sequence shown here is derived from an EMBL/GenBank/DDBJ whole genome shotgun (WGS) entry which is preliminary data.</text>
</comment>
<evidence type="ECO:0000313" key="2">
    <source>
        <dbReference type="Proteomes" id="UP001596496"/>
    </source>
</evidence>
<name>A0ABW2P8F6_9ACTN</name>
<accession>A0ABW2P8F6</accession>
<keyword evidence="2" id="KW-1185">Reference proteome</keyword>